<keyword evidence="4" id="KW-0255">Endonuclease</keyword>
<dbReference type="Gene3D" id="3.30.2310.20">
    <property type="entry name" value="RelE-like"/>
    <property type="match status" value="1"/>
</dbReference>
<keyword evidence="3" id="KW-0540">Nuclease</keyword>
<dbReference type="GO" id="GO:0006401">
    <property type="term" value="P:RNA catabolic process"/>
    <property type="evidence" value="ECO:0007669"/>
    <property type="project" value="InterPro"/>
</dbReference>
<dbReference type="GO" id="GO:0016787">
    <property type="term" value="F:hydrolase activity"/>
    <property type="evidence" value="ECO:0007669"/>
    <property type="project" value="UniProtKB-KW"/>
</dbReference>
<evidence type="ECO:0000256" key="5">
    <source>
        <dbReference type="ARBA" id="ARBA00022801"/>
    </source>
</evidence>
<dbReference type="AlphaFoldDB" id="A0A4Z0W810"/>
<dbReference type="InterPro" id="IPR035093">
    <property type="entry name" value="RelE/ParE_toxin_dom_sf"/>
</dbReference>
<keyword evidence="8" id="KW-1185">Reference proteome</keyword>
<accession>A0A4Z0W810</accession>
<dbReference type="GO" id="GO:0045892">
    <property type="term" value="P:negative regulation of DNA-templated transcription"/>
    <property type="evidence" value="ECO:0007669"/>
    <property type="project" value="TreeGrafter"/>
</dbReference>
<evidence type="ECO:0000256" key="6">
    <source>
        <dbReference type="ARBA" id="ARBA00030388"/>
    </source>
</evidence>
<evidence type="ECO:0000256" key="1">
    <source>
        <dbReference type="ARBA" id="ARBA00008172"/>
    </source>
</evidence>
<evidence type="ECO:0000256" key="4">
    <source>
        <dbReference type="ARBA" id="ARBA00022759"/>
    </source>
</evidence>
<sequence>MKTSSRLLCWTDESWNNYIYWPSQDKKTLKRINRLIADVKRSPFEGIGKPEPLKENLAGFWSRRIDETNRLVYAVDDSSVTIISCRYHY</sequence>
<dbReference type="EMBL" id="SRMF01000004">
    <property type="protein sequence ID" value="TGG92877.1"/>
    <property type="molecule type" value="Genomic_DNA"/>
</dbReference>
<comment type="caution">
    <text evidence="7">The sequence shown here is derived from an EMBL/GenBank/DDBJ whole genome shotgun (WGS) entry which is preliminary data.</text>
</comment>
<evidence type="ECO:0000256" key="3">
    <source>
        <dbReference type="ARBA" id="ARBA00022722"/>
    </source>
</evidence>
<reference evidence="7 8" key="1">
    <citation type="submission" date="2019-04" db="EMBL/GenBank/DDBJ databases">
        <title>Natronospirillum operosus gen. nov., sp. nov., a haloalkaliphilic satellite isolated from decaying biomass of laboratory culture of cyanobacterium Geitlerinema sp. and proposal of Natronospirillaceae fam. nov. and Saccharospirillaceae fam. nov.</title>
        <authorList>
            <person name="Kevbrin V."/>
            <person name="Boltyanskaya Y."/>
            <person name="Koziaeva V."/>
            <person name="Grouzdev D.S."/>
            <person name="Park M."/>
            <person name="Cho J."/>
        </authorList>
    </citation>
    <scope>NUCLEOTIDE SEQUENCE [LARGE SCALE GENOMIC DNA]</scope>
    <source>
        <strain evidence="7 8">G-116</strain>
    </source>
</reference>
<dbReference type="Proteomes" id="UP000297475">
    <property type="component" value="Unassembled WGS sequence"/>
</dbReference>
<keyword evidence="5" id="KW-0378">Hydrolase</keyword>
<evidence type="ECO:0000256" key="2">
    <source>
        <dbReference type="ARBA" id="ARBA00022649"/>
    </source>
</evidence>
<dbReference type="Pfam" id="PF06769">
    <property type="entry name" value="YoeB_toxin"/>
    <property type="match status" value="1"/>
</dbReference>
<dbReference type="NCBIfam" id="TIGR02116">
    <property type="entry name" value="toxin_Txe_YoeB"/>
    <property type="match status" value="1"/>
</dbReference>
<evidence type="ECO:0000313" key="8">
    <source>
        <dbReference type="Proteomes" id="UP000297475"/>
    </source>
</evidence>
<name>A0A4Z0W810_9GAMM</name>
<keyword evidence="2" id="KW-1277">Toxin-antitoxin system</keyword>
<protein>
    <recommendedName>
        <fullName evidence="6">Putative mRNA interferase YoeB</fullName>
    </recommendedName>
</protein>
<evidence type="ECO:0000313" key="7">
    <source>
        <dbReference type="EMBL" id="TGG92877.1"/>
    </source>
</evidence>
<proteinExistence type="inferred from homology"/>
<dbReference type="PANTHER" id="PTHR38039:SF1">
    <property type="entry name" value="TOXIN YOEB"/>
    <property type="match status" value="1"/>
</dbReference>
<organism evidence="7 8">
    <name type="scientific">Natronospirillum operosum</name>
    <dbReference type="NCBI Taxonomy" id="2759953"/>
    <lineage>
        <taxon>Bacteria</taxon>
        <taxon>Pseudomonadati</taxon>
        <taxon>Pseudomonadota</taxon>
        <taxon>Gammaproteobacteria</taxon>
        <taxon>Oceanospirillales</taxon>
        <taxon>Natronospirillaceae</taxon>
        <taxon>Natronospirillum</taxon>
    </lineage>
</organism>
<dbReference type="GO" id="GO:0004519">
    <property type="term" value="F:endonuclease activity"/>
    <property type="evidence" value="ECO:0007669"/>
    <property type="project" value="UniProtKB-KW"/>
</dbReference>
<dbReference type="InterPro" id="IPR009614">
    <property type="entry name" value="YoeB_toxin"/>
</dbReference>
<dbReference type="PANTHER" id="PTHR38039">
    <property type="entry name" value="TOXIN YOEB"/>
    <property type="match status" value="1"/>
</dbReference>
<dbReference type="RefSeq" id="WP_135483549.1">
    <property type="nucleotide sequence ID" value="NZ_SRMF01000004.1"/>
</dbReference>
<comment type="similarity">
    <text evidence="1">Belongs to the YoeB family.</text>
</comment>
<dbReference type="OrthoDB" id="9801102at2"/>
<gene>
    <name evidence="7" type="ORF">E4656_12180</name>
</gene>
<dbReference type="SUPFAM" id="SSF143011">
    <property type="entry name" value="RelE-like"/>
    <property type="match status" value="1"/>
</dbReference>